<evidence type="ECO:0000313" key="3">
    <source>
        <dbReference type="Proteomes" id="UP001595752"/>
    </source>
</evidence>
<comment type="caution">
    <text evidence="2">The sequence shown here is derived from an EMBL/GenBank/DDBJ whole genome shotgun (WGS) entry which is preliminary data.</text>
</comment>
<accession>A0ABV8B744</accession>
<evidence type="ECO:0000313" key="2">
    <source>
        <dbReference type="EMBL" id="MFC3886082.1"/>
    </source>
</evidence>
<name>A0ABV8B744_9BACI</name>
<evidence type="ECO:0008006" key="4">
    <source>
        <dbReference type="Google" id="ProtNLM"/>
    </source>
</evidence>
<keyword evidence="1" id="KW-0175">Coiled coil</keyword>
<proteinExistence type="predicted"/>
<keyword evidence="3" id="KW-1185">Reference proteome</keyword>
<sequence length="87" mass="10146">MPYHKNKQQAYQAAEQGHKQAMDAYAYSQMIKEEPGYGRQLKHVEEEVNEAYAQIENALETASDTQRRQLEQFQQDLQSIVNEVNND</sequence>
<evidence type="ECO:0000256" key="1">
    <source>
        <dbReference type="SAM" id="Coils"/>
    </source>
</evidence>
<gene>
    <name evidence="2" type="ORF">ACFOU2_22410</name>
</gene>
<reference evidence="3" key="1">
    <citation type="journal article" date="2019" name="Int. J. Syst. Evol. Microbiol.">
        <title>The Global Catalogue of Microorganisms (GCM) 10K type strain sequencing project: providing services to taxonomists for standard genome sequencing and annotation.</title>
        <authorList>
            <consortium name="The Broad Institute Genomics Platform"/>
            <consortium name="The Broad Institute Genome Sequencing Center for Infectious Disease"/>
            <person name="Wu L."/>
            <person name="Ma J."/>
        </authorList>
    </citation>
    <scope>NUCLEOTIDE SEQUENCE [LARGE SCALE GENOMIC DNA]</scope>
    <source>
        <strain evidence="3">CCUG 61889</strain>
    </source>
</reference>
<organism evidence="2 3">
    <name type="scientific">Bacillus songklensis</name>
    <dbReference type="NCBI Taxonomy" id="1069116"/>
    <lineage>
        <taxon>Bacteria</taxon>
        <taxon>Bacillati</taxon>
        <taxon>Bacillota</taxon>
        <taxon>Bacilli</taxon>
        <taxon>Bacillales</taxon>
        <taxon>Bacillaceae</taxon>
        <taxon>Bacillus</taxon>
    </lineage>
</organism>
<protein>
    <recommendedName>
        <fullName evidence="4">Small, acid-soluble spore protein N</fullName>
    </recommendedName>
</protein>
<feature type="coiled-coil region" evidence="1">
    <location>
        <begin position="41"/>
        <end position="83"/>
    </location>
</feature>
<dbReference type="RefSeq" id="WP_377918450.1">
    <property type="nucleotide sequence ID" value="NZ_JBHRZT010000072.1"/>
</dbReference>
<dbReference type="Proteomes" id="UP001595752">
    <property type="component" value="Unassembled WGS sequence"/>
</dbReference>
<dbReference type="EMBL" id="JBHRZT010000072">
    <property type="protein sequence ID" value="MFC3886082.1"/>
    <property type="molecule type" value="Genomic_DNA"/>
</dbReference>